<accession>A0ABS1DRC2</accession>
<organism evidence="6 7">
    <name type="scientific">Rubrivivax gelatinosus</name>
    <name type="common">Rhodocyclus gelatinosus</name>
    <name type="synonym">Rhodopseudomonas gelatinosa</name>
    <dbReference type="NCBI Taxonomy" id="28068"/>
    <lineage>
        <taxon>Bacteria</taxon>
        <taxon>Pseudomonadati</taxon>
        <taxon>Pseudomonadota</taxon>
        <taxon>Betaproteobacteria</taxon>
        <taxon>Burkholderiales</taxon>
        <taxon>Sphaerotilaceae</taxon>
        <taxon>Rubrivivax</taxon>
    </lineage>
</organism>
<reference evidence="6" key="2">
    <citation type="journal article" date="2020" name="Microorganisms">
        <title>Osmotic Adaptation and Compatible Solute Biosynthesis of Phototrophic Bacteria as Revealed from Genome Analyses.</title>
        <authorList>
            <person name="Imhoff J.F."/>
            <person name="Rahn T."/>
            <person name="Kunzel S."/>
            <person name="Keller A."/>
            <person name="Neulinger S.C."/>
        </authorList>
    </citation>
    <scope>NUCLEOTIDE SEQUENCE</scope>
    <source>
        <strain evidence="6">IM 151</strain>
    </source>
</reference>
<dbReference type="InterPro" id="IPR011990">
    <property type="entry name" value="TPR-like_helical_dom_sf"/>
</dbReference>
<dbReference type="Proteomes" id="UP001041814">
    <property type="component" value="Unassembled WGS sequence"/>
</dbReference>
<dbReference type="Gene3D" id="1.25.40.10">
    <property type="entry name" value="Tetratricopeptide repeat domain"/>
    <property type="match status" value="3"/>
</dbReference>
<name>A0ABS1DRC2_RUBGE</name>
<evidence type="ECO:0000256" key="3">
    <source>
        <dbReference type="PROSITE-ProRule" id="PRU00339"/>
    </source>
</evidence>
<protein>
    <recommendedName>
        <fullName evidence="5">CHAT domain-containing protein</fullName>
    </recommendedName>
</protein>
<feature type="chain" id="PRO_5045244317" description="CHAT domain-containing protein" evidence="4">
    <location>
        <begin position="29"/>
        <end position="1056"/>
    </location>
</feature>
<dbReference type="SUPFAM" id="SSF48452">
    <property type="entry name" value="TPR-like"/>
    <property type="match status" value="2"/>
</dbReference>
<evidence type="ECO:0000313" key="7">
    <source>
        <dbReference type="Proteomes" id="UP001041814"/>
    </source>
</evidence>
<sequence length="1056" mass="115579">MGVQMRRSSAFRRFRLAALVLCCAVAGAADKTEAGLRAAEDGAGQGLHADGATPAEPLLLLASWLAARDRHAEAVPFWRRAVILLEPGGGVAWAEALGALAESLAFTGEYDEARALAQRSVDQLTADAPDSPELAQAQYRLGEIMQELGDGSRAQSLFDAALALQQRVLGEHAPQSGVTLTARGWSRLQQGDVPGAMSDYRRAHALLEAAGALWRADLARVVNDIGVVHENLGDYRGAVPFSEQALALREEAVGPDSASVAQSLNNLAGLYEALGEYDRAITLYSRSLAINERLRGPEHPEVASVLQNFALVHYRRGDYSEALSMAEKALAIDERAFGARHHHVAMDLGTVAAIHRELGDYGAALQRAERAWELLREHHGERHRRVAIALNNVASLQVLLGRNEEARRGYERSLAVKRAVLGTGDPSLAVTLTGIAHIDLDAGALASAQTGLEEALQIRQEALGPEHPDVSESLTNLARLHLRQHTPEKALPLLLRAERIAVAAGAAPQQWRAEAGLFEAYDAIRDPELAIFWGKQAVNGLQEARGRIGVLPAELRRGFLNSKRGTYAALADRLVAAGRLVEAQEVLGMLKDDELNDFTVRAASSPHGAARASYVGPAETAARQRWQAIASQVAALGRDAGDLNRKTPLGLTPEEHAQLRRIEQDLIIANREFDRFLADLSREFAAAGPARAEDLGARQLRNLVVLQDVLSKLGRDTALLHYVVSDRRVAIIVTTADVQIARESLVPAAEINRQVQRFRESVASRGDVLPVARQLYRVLFAPVEDDLRQAGIRMLMLSLDGTLRYLPFAALHDGEHWLAERFALALYTEAARTRLEREPTRAWTVTGLGVARSLPGFAPLPTVREELRAVRRAIPQGEVFLDEQFTTERLREALARSRTVLHVASHFQFRPGTYVNSFLLLGDGTRLSLQNIREQRLRFSNTQLLTLSACDTGMGGGRDETGAEVEGFGVLAQQQGAASVLATLWPVADLSTARFMERLYKVRTADSRMTMAQALQRTQLDFAGFGRVTSADDSRSERRWAHPFYWAPYVLMGSWR</sequence>
<feature type="repeat" description="TPR" evidence="3">
    <location>
        <begin position="135"/>
        <end position="168"/>
    </location>
</feature>
<feature type="signal peptide" evidence="4">
    <location>
        <begin position="1"/>
        <end position="28"/>
    </location>
</feature>
<evidence type="ECO:0000259" key="5">
    <source>
        <dbReference type="Pfam" id="PF12770"/>
    </source>
</evidence>
<dbReference type="PROSITE" id="PS50005">
    <property type="entry name" value="TPR"/>
    <property type="match status" value="3"/>
</dbReference>
<dbReference type="InterPro" id="IPR024983">
    <property type="entry name" value="CHAT_dom"/>
</dbReference>
<dbReference type="PANTHER" id="PTHR45641:SF19">
    <property type="entry name" value="NEPHROCYSTIN-3"/>
    <property type="match status" value="1"/>
</dbReference>
<evidence type="ECO:0000313" key="6">
    <source>
        <dbReference type="EMBL" id="MBK1711525.1"/>
    </source>
</evidence>
<dbReference type="Pfam" id="PF13374">
    <property type="entry name" value="TPR_10"/>
    <property type="match status" value="1"/>
</dbReference>
<evidence type="ECO:0000256" key="4">
    <source>
        <dbReference type="SAM" id="SignalP"/>
    </source>
</evidence>
<dbReference type="EMBL" id="NRRU01000004">
    <property type="protein sequence ID" value="MBK1711525.1"/>
    <property type="molecule type" value="Genomic_DNA"/>
</dbReference>
<keyword evidence="7" id="KW-1185">Reference proteome</keyword>
<dbReference type="PANTHER" id="PTHR45641">
    <property type="entry name" value="TETRATRICOPEPTIDE REPEAT PROTEIN (AFU_ORTHOLOGUE AFUA_6G03870)"/>
    <property type="match status" value="1"/>
</dbReference>
<feature type="repeat" description="TPR" evidence="3">
    <location>
        <begin position="303"/>
        <end position="336"/>
    </location>
</feature>
<evidence type="ECO:0000256" key="1">
    <source>
        <dbReference type="ARBA" id="ARBA00022737"/>
    </source>
</evidence>
<dbReference type="SMART" id="SM00028">
    <property type="entry name" value="TPR"/>
    <property type="match status" value="9"/>
</dbReference>
<keyword evidence="2 3" id="KW-0802">TPR repeat</keyword>
<dbReference type="Pfam" id="PF13424">
    <property type="entry name" value="TPR_12"/>
    <property type="match status" value="4"/>
</dbReference>
<feature type="domain" description="CHAT" evidence="5">
    <location>
        <begin position="770"/>
        <end position="1054"/>
    </location>
</feature>
<dbReference type="SUPFAM" id="SSF81901">
    <property type="entry name" value="HCP-like"/>
    <property type="match status" value="1"/>
</dbReference>
<gene>
    <name evidence="6" type="ORF">CKO43_01870</name>
</gene>
<proteinExistence type="predicted"/>
<reference evidence="6" key="1">
    <citation type="submission" date="2017-08" db="EMBL/GenBank/DDBJ databases">
        <authorList>
            <person name="Imhoff J.F."/>
            <person name="Rahn T."/>
            <person name="Kuenzel S."/>
            <person name="Neulinger S.C."/>
        </authorList>
    </citation>
    <scope>NUCLEOTIDE SEQUENCE</scope>
    <source>
        <strain evidence="6">IM 151</strain>
    </source>
</reference>
<feature type="repeat" description="TPR" evidence="3">
    <location>
        <begin position="261"/>
        <end position="294"/>
    </location>
</feature>
<keyword evidence="4" id="KW-0732">Signal</keyword>
<comment type="caution">
    <text evidence="6">The sequence shown here is derived from an EMBL/GenBank/DDBJ whole genome shotgun (WGS) entry which is preliminary data.</text>
</comment>
<keyword evidence="1" id="KW-0677">Repeat</keyword>
<evidence type="ECO:0000256" key="2">
    <source>
        <dbReference type="ARBA" id="ARBA00022803"/>
    </source>
</evidence>
<dbReference type="InterPro" id="IPR019734">
    <property type="entry name" value="TPR_rpt"/>
</dbReference>
<dbReference type="Pfam" id="PF12770">
    <property type="entry name" value="CHAT"/>
    <property type="match status" value="1"/>
</dbReference>